<keyword evidence="4" id="KW-1185">Reference proteome</keyword>
<evidence type="ECO:0000256" key="1">
    <source>
        <dbReference type="SAM" id="MobiDB-lite"/>
    </source>
</evidence>
<dbReference type="InterPro" id="IPR013083">
    <property type="entry name" value="Znf_RING/FYVE/PHD"/>
</dbReference>
<dbReference type="Gene3D" id="2.30.30.140">
    <property type="match status" value="1"/>
</dbReference>
<evidence type="ECO:0000259" key="2">
    <source>
        <dbReference type="PROSITE" id="PS50812"/>
    </source>
</evidence>
<dbReference type="InterPro" id="IPR011011">
    <property type="entry name" value="Znf_FYVE_PHD"/>
</dbReference>
<dbReference type="Pfam" id="PF00855">
    <property type="entry name" value="PWWP"/>
    <property type="match status" value="1"/>
</dbReference>
<comment type="caution">
    <text evidence="3">The sequence shown here is derived from an EMBL/GenBank/DDBJ whole genome shotgun (WGS) entry which is preliminary data.</text>
</comment>
<feature type="region of interest" description="Disordered" evidence="1">
    <location>
        <begin position="89"/>
        <end position="109"/>
    </location>
</feature>
<dbReference type="PROSITE" id="PS50812">
    <property type="entry name" value="PWWP"/>
    <property type="match status" value="1"/>
</dbReference>
<dbReference type="Proteomes" id="UP000823941">
    <property type="component" value="Chromosome 20"/>
</dbReference>
<dbReference type="Gene3D" id="3.30.40.10">
    <property type="entry name" value="Zinc/RING finger domain, C3HC4 (zinc finger)"/>
    <property type="match status" value="1"/>
</dbReference>
<dbReference type="SUPFAM" id="SSF57903">
    <property type="entry name" value="FYVE/PHD zinc finger"/>
    <property type="match status" value="1"/>
</dbReference>
<dbReference type="EMBL" id="JAHIBW010000020">
    <property type="protein sequence ID" value="KAG7300911.1"/>
    <property type="molecule type" value="Genomic_DNA"/>
</dbReference>
<evidence type="ECO:0000313" key="4">
    <source>
        <dbReference type="Proteomes" id="UP000823941"/>
    </source>
</evidence>
<gene>
    <name evidence="3" type="ORF">JYU34_015254</name>
</gene>
<feature type="domain" description="PWWP" evidence="2">
    <location>
        <begin position="341"/>
        <end position="403"/>
    </location>
</feature>
<reference evidence="3 4" key="1">
    <citation type="submission" date="2021-06" db="EMBL/GenBank/DDBJ databases">
        <title>A haploid diamondback moth (Plutella xylostella L.) genome assembly resolves 31 chromosomes and identifies a diamide resistance mutation.</title>
        <authorList>
            <person name="Ward C.M."/>
            <person name="Perry K.D."/>
            <person name="Baker G."/>
            <person name="Powis K."/>
            <person name="Heckel D.G."/>
            <person name="Baxter S.W."/>
        </authorList>
    </citation>
    <scope>NUCLEOTIDE SEQUENCE [LARGE SCALE GENOMIC DNA]</scope>
    <source>
        <strain evidence="3 4">LV</strain>
        <tissue evidence="3">Single pupa</tissue>
    </source>
</reference>
<proteinExistence type="predicted"/>
<organism evidence="3 4">
    <name type="scientific">Plutella xylostella</name>
    <name type="common">Diamondback moth</name>
    <name type="synonym">Plutella maculipennis</name>
    <dbReference type="NCBI Taxonomy" id="51655"/>
    <lineage>
        <taxon>Eukaryota</taxon>
        <taxon>Metazoa</taxon>
        <taxon>Ecdysozoa</taxon>
        <taxon>Arthropoda</taxon>
        <taxon>Hexapoda</taxon>
        <taxon>Insecta</taxon>
        <taxon>Pterygota</taxon>
        <taxon>Neoptera</taxon>
        <taxon>Endopterygota</taxon>
        <taxon>Lepidoptera</taxon>
        <taxon>Glossata</taxon>
        <taxon>Ditrysia</taxon>
        <taxon>Yponomeutoidea</taxon>
        <taxon>Plutellidae</taxon>
        <taxon>Plutella</taxon>
    </lineage>
</organism>
<dbReference type="SUPFAM" id="SSF63748">
    <property type="entry name" value="Tudor/PWWP/MBT"/>
    <property type="match status" value="1"/>
</dbReference>
<sequence>MSIYCWTLGELALARISKKVFARVRIAKNEDGIFHDEKVLGISPNLDNDDSITVTNQLCYHVEICRSKQCLWLPYTSLRLAERSRPFYGPADKLPSPPKPAKTPATVRKRKQIEDHTLPLSAAKLAKVTTPDLNATFDFRQLPMRQSKYENAYKEFIRRGKDMIFDQFFFLLKLDYSRAEDLDYLLNVDASTEDKFETVIQNIMTEKEVKNYLQQCWRYNSLSRESDGQSQIITKTADNLDSSTTSSPVKPVITVHVTWCLVCGQPGRLLPCAQCPAACHAECRKQWRVSIMHRKLAGSSDPPQPAAVTRISSTRLRRPRQPPASAPTLCPSCEWGPRVGYGDIVWHKLGSFPWWPAKVLSPGDVPSCLLSRKHGVDEWPVLYYGELRYSWGAAARMCLFLPTHAPPRAPTDAVLDACDDYIAVYLT</sequence>
<name>A0ABQ7Q6Q1_PLUXY</name>
<evidence type="ECO:0000313" key="3">
    <source>
        <dbReference type="EMBL" id="KAG7300911.1"/>
    </source>
</evidence>
<protein>
    <recommendedName>
        <fullName evidence="2">PWWP domain-containing protein</fullName>
    </recommendedName>
</protein>
<dbReference type="SMART" id="SM00293">
    <property type="entry name" value="PWWP"/>
    <property type="match status" value="1"/>
</dbReference>
<dbReference type="InterPro" id="IPR000313">
    <property type="entry name" value="PWWP_dom"/>
</dbReference>
<accession>A0ABQ7Q6Q1</accession>